<organism evidence="6 7">
    <name type="scientific">Leptonema illini</name>
    <dbReference type="NCBI Taxonomy" id="183"/>
    <lineage>
        <taxon>Bacteria</taxon>
        <taxon>Pseudomonadati</taxon>
        <taxon>Spirochaetota</taxon>
        <taxon>Spirochaetia</taxon>
        <taxon>Leptospirales</taxon>
        <taxon>Leptospiraceae</taxon>
        <taxon>Leptonema</taxon>
    </lineage>
</organism>
<dbReference type="GO" id="GO:0016887">
    <property type="term" value="F:ATP hydrolysis activity"/>
    <property type="evidence" value="ECO:0007669"/>
    <property type="project" value="InterPro"/>
</dbReference>
<dbReference type="GO" id="GO:0051082">
    <property type="term" value="F:unfolded protein binding"/>
    <property type="evidence" value="ECO:0007669"/>
    <property type="project" value="InterPro"/>
</dbReference>
<dbReference type="CDD" id="cd16927">
    <property type="entry name" value="HATPase_Hsp90-like"/>
    <property type="match status" value="1"/>
</dbReference>
<dbReference type="NCBIfam" id="NF003555">
    <property type="entry name" value="PRK05218.1"/>
    <property type="match status" value="1"/>
</dbReference>
<dbReference type="Pfam" id="PF00183">
    <property type="entry name" value="HSP90"/>
    <property type="match status" value="1"/>
</dbReference>
<dbReference type="GO" id="GO:0140662">
    <property type="term" value="F:ATP-dependent protein folding chaperone"/>
    <property type="evidence" value="ECO:0007669"/>
    <property type="project" value="InterPro"/>
</dbReference>
<dbReference type="Gene3D" id="3.30.565.10">
    <property type="entry name" value="Histidine kinase-like ATPase, C-terminal domain"/>
    <property type="match status" value="1"/>
</dbReference>
<feature type="binding site" evidence="5">
    <location>
        <position position="80"/>
    </location>
    <ligand>
        <name>ATP</name>
        <dbReference type="ChEBI" id="CHEBI:30616"/>
    </ligand>
</feature>
<dbReference type="Proteomes" id="UP000460298">
    <property type="component" value="Unassembled WGS sequence"/>
</dbReference>
<comment type="caution">
    <text evidence="6">The sequence shown here is derived from an EMBL/GenBank/DDBJ whole genome shotgun (WGS) entry which is preliminary data.</text>
</comment>
<dbReference type="InterPro" id="IPR037196">
    <property type="entry name" value="HSP90_C"/>
</dbReference>
<dbReference type="SUPFAM" id="SSF54211">
    <property type="entry name" value="Ribosomal protein S5 domain 2-like"/>
    <property type="match status" value="1"/>
</dbReference>
<evidence type="ECO:0000256" key="5">
    <source>
        <dbReference type="PIRSR" id="PIRSR002583-1"/>
    </source>
</evidence>
<feature type="binding site" evidence="5">
    <location>
        <position position="321"/>
    </location>
    <ligand>
        <name>ATP</name>
        <dbReference type="ChEBI" id="CHEBI:30616"/>
    </ligand>
</feature>
<dbReference type="Gene3D" id="3.40.50.11260">
    <property type="match status" value="1"/>
</dbReference>
<dbReference type="InterPro" id="IPR001404">
    <property type="entry name" value="Hsp90_fam"/>
</dbReference>
<dbReference type="PIRSF" id="PIRSF002583">
    <property type="entry name" value="Hsp90"/>
    <property type="match status" value="1"/>
</dbReference>
<proteinExistence type="inferred from homology"/>
<keyword evidence="2 5" id="KW-0547">Nucleotide-binding</keyword>
<dbReference type="SUPFAM" id="SSF55874">
    <property type="entry name" value="ATPase domain of HSP90 chaperone/DNA topoisomerase II/histidine kinase"/>
    <property type="match status" value="1"/>
</dbReference>
<dbReference type="AlphaFoldDB" id="A0A833LX75"/>
<dbReference type="Pfam" id="PF13589">
    <property type="entry name" value="HATPase_c_3"/>
    <property type="match status" value="1"/>
</dbReference>
<reference evidence="6 7" key="1">
    <citation type="submission" date="2019-10" db="EMBL/GenBank/DDBJ databases">
        <title>Extracellular Electron Transfer in a Candidatus Methanoperedens spp. Enrichment Culture.</title>
        <authorList>
            <person name="Berger S."/>
            <person name="Rangel Shaw D."/>
            <person name="Berben T."/>
            <person name="In 'T Zandt M."/>
            <person name="Frank J."/>
            <person name="Reimann J."/>
            <person name="Jetten M.S.M."/>
            <person name="Welte C.U."/>
        </authorList>
    </citation>
    <scope>NUCLEOTIDE SEQUENCE [LARGE SCALE GENOMIC DNA]</scope>
    <source>
        <strain evidence="6">SB12</strain>
    </source>
</reference>
<evidence type="ECO:0000313" key="7">
    <source>
        <dbReference type="Proteomes" id="UP000460298"/>
    </source>
</evidence>
<evidence type="ECO:0000256" key="4">
    <source>
        <dbReference type="ARBA" id="ARBA00023186"/>
    </source>
</evidence>
<dbReference type="FunFam" id="3.30.230.80:FF:000008">
    <property type="entry name" value="Molecular chaperone HtpG"/>
    <property type="match status" value="1"/>
</dbReference>
<gene>
    <name evidence="6" type="primary">htpG</name>
    <name evidence="6" type="ORF">F9K24_09965</name>
</gene>
<dbReference type="Gene3D" id="1.20.120.790">
    <property type="entry name" value="Heat shock protein 90, C-terminal domain"/>
    <property type="match status" value="1"/>
</dbReference>
<dbReference type="EMBL" id="WBUI01000008">
    <property type="protein sequence ID" value="KAB2932696.1"/>
    <property type="molecule type" value="Genomic_DNA"/>
</dbReference>
<dbReference type="InterPro" id="IPR020575">
    <property type="entry name" value="Hsp90_N"/>
</dbReference>
<feature type="binding site" evidence="5">
    <location>
        <position position="38"/>
    </location>
    <ligand>
        <name>ATP</name>
        <dbReference type="ChEBI" id="CHEBI:30616"/>
    </ligand>
</feature>
<comment type="similarity">
    <text evidence="1">Belongs to the heat shock protein 90 family.</text>
</comment>
<feature type="binding site" evidence="5">
    <location>
        <position position="85"/>
    </location>
    <ligand>
        <name>ATP</name>
        <dbReference type="ChEBI" id="CHEBI:30616"/>
    </ligand>
</feature>
<keyword evidence="3 5" id="KW-0067">ATP-binding</keyword>
<dbReference type="PRINTS" id="PR00775">
    <property type="entry name" value="HEATSHOCK90"/>
</dbReference>
<name>A0A833LX75_9LEPT</name>
<evidence type="ECO:0000256" key="2">
    <source>
        <dbReference type="ARBA" id="ARBA00022741"/>
    </source>
</evidence>
<feature type="binding site" evidence="5">
    <location>
        <position position="34"/>
    </location>
    <ligand>
        <name>ATP</name>
        <dbReference type="ChEBI" id="CHEBI:30616"/>
    </ligand>
</feature>
<feature type="binding site" evidence="5">
    <location>
        <begin position="100"/>
        <end position="101"/>
    </location>
    <ligand>
        <name>ATP</name>
        <dbReference type="ChEBI" id="CHEBI:30616"/>
    </ligand>
</feature>
<evidence type="ECO:0000256" key="1">
    <source>
        <dbReference type="ARBA" id="ARBA00008239"/>
    </source>
</evidence>
<dbReference type="Gene3D" id="3.30.230.80">
    <property type="match status" value="1"/>
</dbReference>
<dbReference type="InterPro" id="IPR020568">
    <property type="entry name" value="Ribosomal_Su5_D2-typ_SF"/>
</dbReference>
<dbReference type="PANTHER" id="PTHR11528">
    <property type="entry name" value="HEAT SHOCK PROTEIN 90 FAMILY MEMBER"/>
    <property type="match status" value="1"/>
</dbReference>
<sequence>MATLEKGKLSIHTENILPVIKKWLYSENEIFVRELISNAQDAIEKLRKVSMSEDVFEPEMMDFAVNVRVDTEKGVLEFEDNGIGMTADEVRKYITQIAFSGAEEFAKQYLQGDQSKSDIIGHFGLGFYSSFMVAAKVEIESRSYRIDAEPVFWSSDGGEEFEIGPGAKEHRGTIIRLYLQEEFKAEYLDLAKVQGLVRRFCDFLPVKINVNGEQVNRQQPLWTKMPSSLKKEDYNDFYKYMFPFQEDPLFYIHLNVDYPFRLQGILYFPKLAHEMDLNRSEVKLFCKQVFVTDEASEVIPKFLTVLQGVIDLPELPLNVSRSYIQNDPEVKKIASHIVKKVADRLVEEFKKNREEYEKIWPEIAPFVKYGMLSDEKFYEQAQGALLLRRVVDADHEGPSFLTIDEYKDRNKERAGERIFYASDAKTQGPAIRLLQKQGIDVVLFDTMIDSHFSSQLEMKAGEVRFVRVDAELSEHAVESSSEIVDGDAKSVRERVEELFRKALPDTKITLRVENLKSDEIPAMILLPETMRRMSEMAVLWGQEGGKFPEHHTLLVNLKNPLIQKMATPSLIGGDGDAKKIELASQIYRTARLSQGALSPEEMQAAALDLFRFFEKVL</sequence>
<evidence type="ECO:0000256" key="3">
    <source>
        <dbReference type="ARBA" id="ARBA00022840"/>
    </source>
</evidence>
<accession>A0A833LX75</accession>
<dbReference type="GO" id="GO:0005524">
    <property type="term" value="F:ATP binding"/>
    <property type="evidence" value="ECO:0007669"/>
    <property type="project" value="UniProtKB-KW"/>
</dbReference>
<dbReference type="InterPro" id="IPR036890">
    <property type="entry name" value="HATPase_C_sf"/>
</dbReference>
<dbReference type="SUPFAM" id="SSF110942">
    <property type="entry name" value="HSP90 C-terminal domain"/>
    <property type="match status" value="1"/>
</dbReference>
<keyword evidence="4" id="KW-0143">Chaperone</keyword>
<evidence type="ECO:0000313" key="6">
    <source>
        <dbReference type="EMBL" id="KAB2932696.1"/>
    </source>
</evidence>
<protein>
    <submittedName>
        <fullName evidence="6">Molecular chaperone HtpG</fullName>
    </submittedName>
</protein>
<feature type="binding site" evidence="5">
    <location>
        <position position="173"/>
    </location>
    <ligand>
        <name>ATP</name>
        <dbReference type="ChEBI" id="CHEBI:30616"/>
    </ligand>
</feature>